<name>A0ABS7QFZ9_9ACTN</name>
<accession>A0ABS7QFZ9</accession>
<evidence type="ECO:0000313" key="1">
    <source>
        <dbReference type="EMBL" id="MBY8882098.1"/>
    </source>
</evidence>
<organism evidence="1 2">
    <name type="scientific">Actinacidiphila acidipaludis</name>
    <dbReference type="NCBI Taxonomy" id="2873382"/>
    <lineage>
        <taxon>Bacteria</taxon>
        <taxon>Bacillati</taxon>
        <taxon>Actinomycetota</taxon>
        <taxon>Actinomycetes</taxon>
        <taxon>Kitasatosporales</taxon>
        <taxon>Streptomycetaceae</taxon>
        <taxon>Actinacidiphila</taxon>
    </lineage>
</organism>
<proteinExistence type="predicted"/>
<evidence type="ECO:0000313" key="2">
    <source>
        <dbReference type="Proteomes" id="UP000778578"/>
    </source>
</evidence>
<dbReference type="Gene3D" id="3.40.50.1240">
    <property type="entry name" value="Phosphoglycerate mutase-like"/>
    <property type="match status" value="1"/>
</dbReference>
<dbReference type="Pfam" id="PF00300">
    <property type="entry name" value="His_Phos_1"/>
    <property type="match status" value="1"/>
</dbReference>
<gene>
    <name evidence="1" type="ORF">K7862_31355</name>
</gene>
<dbReference type="CDD" id="cd07067">
    <property type="entry name" value="HP_PGM_like"/>
    <property type="match status" value="1"/>
</dbReference>
<reference evidence="1 2" key="1">
    <citation type="submission" date="2021-08" db="EMBL/GenBank/DDBJ databases">
        <title>WGS of actinomycetes from Thailand.</title>
        <authorList>
            <person name="Thawai C."/>
        </authorList>
    </citation>
    <scope>NUCLEOTIDE SEQUENCE [LARGE SCALE GENOMIC DNA]</scope>
    <source>
        <strain evidence="1 2">PLK6-54</strain>
    </source>
</reference>
<dbReference type="EMBL" id="JAINZZ010000063">
    <property type="protein sequence ID" value="MBY8882098.1"/>
    <property type="molecule type" value="Genomic_DNA"/>
</dbReference>
<dbReference type="PANTHER" id="PTHR48100:SF1">
    <property type="entry name" value="HISTIDINE PHOSPHATASE FAMILY PROTEIN-RELATED"/>
    <property type="match status" value="1"/>
</dbReference>
<protein>
    <submittedName>
        <fullName evidence="1">Histidine phosphatase family protein</fullName>
    </submittedName>
</protein>
<dbReference type="InterPro" id="IPR029033">
    <property type="entry name" value="His_PPase_superfam"/>
</dbReference>
<dbReference type="InterPro" id="IPR013078">
    <property type="entry name" value="His_Pase_superF_clade-1"/>
</dbReference>
<sequence length="233" mass="25130">MGFRCSLRRVTAVRHGQSSANVVFARAVRTGDTAEAVPEPCDAVVPLSPLGVAQARAAGQWLGDLYGVDRPTVVVCSPYMRAVQTWEVMAGAAGKLGVVPAEALLDERLRDREMGVLELMTPPAMRAHAPEEAERRERVGEWFYRPPGGESMADVLLRVRDFLNEVSVNAPGEHLLIVAHDAVVLAVRQILAGIGAPVPGLLPIPNASVSRWDSDGSLMRMTEFGAIDHLSHL</sequence>
<keyword evidence="2" id="KW-1185">Reference proteome</keyword>
<dbReference type="Proteomes" id="UP000778578">
    <property type="component" value="Unassembled WGS sequence"/>
</dbReference>
<dbReference type="SMART" id="SM00855">
    <property type="entry name" value="PGAM"/>
    <property type="match status" value="1"/>
</dbReference>
<dbReference type="PANTHER" id="PTHR48100">
    <property type="entry name" value="BROAD-SPECIFICITY PHOSPHATASE YOR283W-RELATED"/>
    <property type="match status" value="1"/>
</dbReference>
<dbReference type="InterPro" id="IPR050275">
    <property type="entry name" value="PGM_Phosphatase"/>
</dbReference>
<comment type="caution">
    <text evidence="1">The sequence shown here is derived from an EMBL/GenBank/DDBJ whole genome shotgun (WGS) entry which is preliminary data.</text>
</comment>
<dbReference type="SUPFAM" id="SSF53254">
    <property type="entry name" value="Phosphoglycerate mutase-like"/>
    <property type="match status" value="1"/>
</dbReference>